<dbReference type="CDD" id="cd17536">
    <property type="entry name" value="REC_YesN-like"/>
    <property type="match status" value="1"/>
</dbReference>
<dbReference type="InterPro" id="IPR036097">
    <property type="entry name" value="HisK_dim/P_sf"/>
</dbReference>
<dbReference type="GO" id="GO:0000155">
    <property type="term" value="F:phosphorelay sensor kinase activity"/>
    <property type="evidence" value="ECO:0007669"/>
    <property type="project" value="InterPro"/>
</dbReference>
<dbReference type="Pfam" id="PF00072">
    <property type="entry name" value="Response_reg"/>
    <property type="match status" value="1"/>
</dbReference>
<evidence type="ECO:0000256" key="5">
    <source>
        <dbReference type="ARBA" id="ARBA00023012"/>
    </source>
</evidence>
<dbReference type="InterPro" id="IPR036890">
    <property type="entry name" value="HATPase_C_sf"/>
</dbReference>
<evidence type="ECO:0000256" key="1">
    <source>
        <dbReference type="ARBA" id="ARBA00000085"/>
    </source>
</evidence>
<dbReference type="SUPFAM" id="SSF52172">
    <property type="entry name" value="CheY-like"/>
    <property type="match status" value="1"/>
</dbReference>
<comment type="caution">
    <text evidence="10">The sequence shown here is derived from an EMBL/GenBank/DDBJ whole genome shotgun (WGS) entry which is preliminary data.</text>
</comment>
<protein>
    <recommendedName>
        <fullName evidence="2">histidine kinase</fullName>
        <ecNumber evidence="2">2.7.13.3</ecNumber>
    </recommendedName>
</protein>
<evidence type="ECO:0000256" key="6">
    <source>
        <dbReference type="PROSITE-ProRule" id="PRU00169"/>
    </source>
</evidence>
<dbReference type="AlphaFoldDB" id="A0AAV3XDZ1"/>
<dbReference type="CDD" id="cd00082">
    <property type="entry name" value="HisKA"/>
    <property type="match status" value="1"/>
</dbReference>
<dbReference type="PROSITE" id="PS50109">
    <property type="entry name" value="HIS_KIN"/>
    <property type="match status" value="1"/>
</dbReference>
<feature type="modified residue" description="4-aspartylphosphate" evidence="6">
    <location>
        <position position="57"/>
    </location>
</feature>
<dbReference type="InterPro" id="IPR004358">
    <property type="entry name" value="Sig_transdc_His_kin-like_C"/>
</dbReference>
<keyword evidence="4 10" id="KW-0808">Transferase</keyword>
<dbReference type="PROSITE" id="PS50110">
    <property type="entry name" value="RESPONSE_REGULATORY"/>
    <property type="match status" value="1"/>
</dbReference>
<comment type="catalytic activity">
    <reaction evidence="1">
        <text>ATP + protein L-histidine = ADP + protein N-phospho-L-histidine.</text>
        <dbReference type="EC" id="2.7.13.3"/>
    </reaction>
</comment>
<evidence type="ECO:0000313" key="10">
    <source>
        <dbReference type="EMBL" id="GET40564.1"/>
    </source>
</evidence>
<reference evidence="10" key="1">
    <citation type="submission" date="2019-10" db="EMBL/GenBank/DDBJ databases">
        <title>Draft genome sequece of Microseira wollei NIES-4236.</title>
        <authorList>
            <person name="Yamaguchi H."/>
            <person name="Suzuki S."/>
            <person name="Kawachi M."/>
        </authorList>
    </citation>
    <scope>NUCLEOTIDE SEQUENCE</scope>
    <source>
        <strain evidence="10">NIES-4236</strain>
    </source>
</reference>
<dbReference type="PANTHER" id="PTHR43065:SF50">
    <property type="entry name" value="HISTIDINE KINASE"/>
    <property type="match status" value="1"/>
</dbReference>
<dbReference type="SMART" id="SM00387">
    <property type="entry name" value="HATPase_c"/>
    <property type="match status" value="1"/>
</dbReference>
<feature type="coiled-coil region" evidence="7">
    <location>
        <begin position="111"/>
        <end position="176"/>
    </location>
</feature>
<keyword evidence="11" id="KW-1185">Reference proteome</keyword>
<keyword evidence="3 6" id="KW-0597">Phosphoprotein</keyword>
<proteinExistence type="predicted"/>
<dbReference type="EMBL" id="BLAY01000094">
    <property type="protein sequence ID" value="GET40564.1"/>
    <property type="molecule type" value="Genomic_DNA"/>
</dbReference>
<dbReference type="Gene3D" id="3.40.50.2300">
    <property type="match status" value="1"/>
</dbReference>
<name>A0AAV3XDZ1_9CYAN</name>
<dbReference type="InterPro" id="IPR001789">
    <property type="entry name" value="Sig_transdc_resp-reg_receiver"/>
</dbReference>
<sequence length="473" mass="53604">MTAKILVVDDERDLERLIRQKFRKNIRGQDFEFVYASNGLEALKKLQESPIDMVLTDINMPGLDGLSLLNKINEIDQTIKTVIMSAYGDMEKIRTAMNRGAFDFLTKPLDFQDLEITLKRTLEHVRELKENLRDRQEKQESLERSEKYAKEQAEELQKALQELQKTQAKLVQTEKMSSLGQLVAGVAHEINNPVNFIYGNLSHANDYTQNLLNLLNLYNQHYPNPSPEIKAEIEEMDLEFLIEDLPRLLGSMKLGSDRIRDIVRSLRNFSRVDESEMKPVDIHEGIDSTLLILHNRLKAKSDWPGIQVIKEYGKLPLVECYAGQLNQVFMNLISNGIDALEIPNETDAKKPLTSIEDSSWLKTQCPLALALCPVPTIRITTEVINRDWVAIRIADNGSGMSEEVRSKLFNTFFTTKPVGKGTGLGLSISHQIVIEKHGGQLRCISAPGEGTEFIIEIPVRQSIQQQALLQQVG</sequence>
<evidence type="ECO:0000259" key="9">
    <source>
        <dbReference type="PROSITE" id="PS50110"/>
    </source>
</evidence>
<accession>A0AAV3XDZ1</accession>
<dbReference type="EC" id="2.7.13.3" evidence="2"/>
<dbReference type="PANTHER" id="PTHR43065">
    <property type="entry name" value="SENSOR HISTIDINE KINASE"/>
    <property type="match status" value="1"/>
</dbReference>
<dbReference type="InterPro" id="IPR003594">
    <property type="entry name" value="HATPase_dom"/>
</dbReference>
<feature type="domain" description="Response regulatory" evidence="9">
    <location>
        <begin position="4"/>
        <end position="122"/>
    </location>
</feature>
<evidence type="ECO:0000256" key="2">
    <source>
        <dbReference type="ARBA" id="ARBA00012438"/>
    </source>
</evidence>
<organism evidence="10 11">
    <name type="scientific">Microseira wollei NIES-4236</name>
    <dbReference type="NCBI Taxonomy" id="2530354"/>
    <lineage>
        <taxon>Bacteria</taxon>
        <taxon>Bacillati</taxon>
        <taxon>Cyanobacteriota</taxon>
        <taxon>Cyanophyceae</taxon>
        <taxon>Oscillatoriophycideae</taxon>
        <taxon>Aerosakkonematales</taxon>
        <taxon>Aerosakkonemataceae</taxon>
        <taxon>Microseira</taxon>
    </lineage>
</organism>
<gene>
    <name evidence="10" type="ORF">MiSe_53740</name>
</gene>
<dbReference type="InterPro" id="IPR005467">
    <property type="entry name" value="His_kinase_dom"/>
</dbReference>
<dbReference type="SUPFAM" id="SSF47384">
    <property type="entry name" value="Homodimeric domain of signal transducing histidine kinase"/>
    <property type="match status" value="1"/>
</dbReference>
<evidence type="ECO:0000256" key="7">
    <source>
        <dbReference type="SAM" id="Coils"/>
    </source>
</evidence>
<dbReference type="RefSeq" id="WP_226586498.1">
    <property type="nucleotide sequence ID" value="NZ_BLAY01000094.1"/>
</dbReference>
<dbReference type="Gene3D" id="3.30.565.10">
    <property type="entry name" value="Histidine kinase-like ATPase, C-terminal domain"/>
    <property type="match status" value="1"/>
</dbReference>
<dbReference type="SMART" id="SM00448">
    <property type="entry name" value="REC"/>
    <property type="match status" value="1"/>
</dbReference>
<evidence type="ECO:0000256" key="4">
    <source>
        <dbReference type="ARBA" id="ARBA00022777"/>
    </source>
</evidence>
<keyword evidence="7" id="KW-0175">Coiled coil</keyword>
<keyword evidence="4 10" id="KW-0418">Kinase</keyword>
<dbReference type="SUPFAM" id="SSF55874">
    <property type="entry name" value="ATPase domain of HSP90 chaperone/DNA topoisomerase II/histidine kinase"/>
    <property type="match status" value="1"/>
</dbReference>
<evidence type="ECO:0000313" key="11">
    <source>
        <dbReference type="Proteomes" id="UP001050975"/>
    </source>
</evidence>
<dbReference type="SMART" id="SM00388">
    <property type="entry name" value="HisKA"/>
    <property type="match status" value="1"/>
</dbReference>
<dbReference type="InterPro" id="IPR003661">
    <property type="entry name" value="HisK_dim/P_dom"/>
</dbReference>
<feature type="domain" description="Histidine kinase" evidence="8">
    <location>
        <begin position="185"/>
        <end position="461"/>
    </location>
</feature>
<evidence type="ECO:0000256" key="3">
    <source>
        <dbReference type="ARBA" id="ARBA00022553"/>
    </source>
</evidence>
<dbReference type="InterPro" id="IPR011006">
    <property type="entry name" value="CheY-like_superfamily"/>
</dbReference>
<dbReference type="Proteomes" id="UP001050975">
    <property type="component" value="Unassembled WGS sequence"/>
</dbReference>
<dbReference type="PRINTS" id="PR00344">
    <property type="entry name" value="BCTRLSENSOR"/>
</dbReference>
<evidence type="ECO:0000259" key="8">
    <source>
        <dbReference type="PROSITE" id="PS50109"/>
    </source>
</evidence>
<keyword evidence="5" id="KW-0902">Two-component regulatory system</keyword>
<dbReference type="Pfam" id="PF02518">
    <property type="entry name" value="HATPase_c"/>
    <property type="match status" value="1"/>
</dbReference>
<dbReference type="Gene3D" id="1.10.287.130">
    <property type="match status" value="1"/>
</dbReference>